<comment type="caution">
    <text evidence="2">The sequence shown here is derived from an EMBL/GenBank/DDBJ whole genome shotgun (WGS) entry which is preliminary data.</text>
</comment>
<protein>
    <submittedName>
        <fullName evidence="2">Uncharacterized protein</fullName>
    </submittedName>
</protein>
<accession>A0ABQ4BHF0</accession>
<sequence>MTNQLATVANGRVAFGDAVARVAESLSPLGAAARIIAESTACTVAMKELDVAGRRIDADTEVTLTRLANRRTDAAASLRELRRQVGRTDLTAEALRQCIRNMQRALGRRGTTPDEARVYAELIHGFSADLLSHHSQQGSQVLTGIDMVLNGDAAPRLAGSAAPRRAGGGRGRGPVRGGGSR</sequence>
<evidence type="ECO:0000313" key="3">
    <source>
        <dbReference type="Proteomes" id="UP000624709"/>
    </source>
</evidence>
<keyword evidence="3" id="KW-1185">Reference proteome</keyword>
<dbReference type="EMBL" id="BOMS01000098">
    <property type="protein sequence ID" value="GIE70118.1"/>
    <property type="molecule type" value="Genomic_DNA"/>
</dbReference>
<evidence type="ECO:0000256" key="1">
    <source>
        <dbReference type="SAM" id="MobiDB-lite"/>
    </source>
</evidence>
<reference evidence="2 3" key="1">
    <citation type="submission" date="2021-01" db="EMBL/GenBank/DDBJ databases">
        <title>Whole genome shotgun sequence of Actinoplanes palleronii NBRC 14916.</title>
        <authorList>
            <person name="Komaki H."/>
            <person name="Tamura T."/>
        </authorList>
    </citation>
    <scope>NUCLEOTIDE SEQUENCE [LARGE SCALE GENOMIC DNA]</scope>
    <source>
        <strain evidence="2 3">NBRC 14916</strain>
    </source>
</reference>
<dbReference type="RefSeq" id="WP_203828193.1">
    <property type="nucleotide sequence ID" value="NZ_BAAATY010000028.1"/>
</dbReference>
<feature type="region of interest" description="Disordered" evidence="1">
    <location>
        <begin position="158"/>
        <end position="181"/>
    </location>
</feature>
<feature type="compositionally biased region" description="Gly residues" evidence="1">
    <location>
        <begin position="166"/>
        <end position="181"/>
    </location>
</feature>
<organism evidence="2 3">
    <name type="scientific">Actinoplanes palleronii</name>
    <dbReference type="NCBI Taxonomy" id="113570"/>
    <lineage>
        <taxon>Bacteria</taxon>
        <taxon>Bacillati</taxon>
        <taxon>Actinomycetota</taxon>
        <taxon>Actinomycetes</taxon>
        <taxon>Micromonosporales</taxon>
        <taxon>Micromonosporaceae</taxon>
        <taxon>Actinoplanes</taxon>
    </lineage>
</organism>
<dbReference type="Proteomes" id="UP000624709">
    <property type="component" value="Unassembled WGS sequence"/>
</dbReference>
<gene>
    <name evidence="2" type="ORF">Apa02nite_062260</name>
</gene>
<name>A0ABQ4BHF0_9ACTN</name>
<proteinExistence type="predicted"/>
<evidence type="ECO:0000313" key="2">
    <source>
        <dbReference type="EMBL" id="GIE70118.1"/>
    </source>
</evidence>